<sequence length="307" mass="35066">MLVRTHTMNPIDALKYLREKVPDADQKFLQGVVGHGTGSERGLDQEWLDDQVGELVSLNQPDSPRKARKRPRDGDDDDDQDKEDDGGIQNRKEGRPRKTKRREVNKIVYGIGGEDIVDGDRTGIEYYLAKNAPKRTQHTKKIMLDQFTGLVPGLNPMTAGKSLSNNTVIHAYVELYDWRTKRFNMDLEDDDTSKAIQLDDSVADEVVAAKRYLRRRVRIPVREGVRTSERQLRRIEISYNRRSWGLGRPGALLAQAHYARRTALSCSTCGVVVLITMKKSHYNTTRSKNWDSTNRGQSPCEIFRRTP</sequence>
<keyword evidence="3" id="KW-1185">Reference proteome</keyword>
<reference evidence="2 3" key="1">
    <citation type="submission" date="2024-03" db="EMBL/GenBank/DDBJ databases">
        <title>A high-quality draft genome sequence of Diaporthe vaccinii, a causative agent of upright dieback and viscid rot disease in cranberry plants.</title>
        <authorList>
            <person name="Sarrasin M."/>
            <person name="Lang B.F."/>
            <person name="Burger G."/>
        </authorList>
    </citation>
    <scope>NUCLEOTIDE SEQUENCE [LARGE SCALE GENOMIC DNA]</scope>
    <source>
        <strain evidence="2 3">IS7</strain>
    </source>
</reference>
<accession>A0ABR4DQB5</accession>
<evidence type="ECO:0000256" key="1">
    <source>
        <dbReference type="SAM" id="MobiDB-lite"/>
    </source>
</evidence>
<protein>
    <submittedName>
        <fullName evidence="2">Uncharacterized protein</fullName>
    </submittedName>
</protein>
<dbReference type="EMBL" id="JBAWTH010000262">
    <property type="protein sequence ID" value="KAL2272254.1"/>
    <property type="molecule type" value="Genomic_DNA"/>
</dbReference>
<proteinExistence type="predicted"/>
<name>A0ABR4DQB5_9PEZI</name>
<feature type="compositionally biased region" description="Acidic residues" evidence="1">
    <location>
        <begin position="74"/>
        <end position="86"/>
    </location>
</feature>
<evidence type="ECO:0000313" key="3">
    <source>
        <dbReference type="Proteomes" id="UP001600888"/>
    </source>
</evidence>
<dbReference type="Proteomes" id="UP001600888">
    <property type="component" value="Unassembled WGS sequence"/>
</dbReference>
<feature type="region of interest" description="Disordered" evidence="1">
    <location>
        <begin position="55"/>
        <end position="101"/>
    </location>
</feature>
<feature type="compositionally biased region" description="Polar residues" evidence="1">
    <location>
        <begin position="285"/>
        <end position="297"/>
    </location>
</feature>
<gene>
    <name evidence="2" type="ORF">FJTKL_07169</name>
</gene>
<feature type="region of interest" description="Disordered" evidence="1">
    <location>
        <begin position="285"/>
        <end position="307"/>
    </location>
</feature>
<evidence type="ECO:0000313" key="2">
    <source>
        <dbReference type="EMBL" id="KAL2272254.1"/>
    </source>
</evidence>
<comment type="caution">
    <text evidence="2">The sequence shown here is derived from an EMBL/GenBank/DDBJ whole genome shotgun (WGS) entry which is preliminary data.</text>
</comment>
<organism evidence="2 3">
    <name type="scientific">Diaporthe vaccinii</name>
    <dbReference type="NCBI Taxonomy" id="105482"/>
    <lineage>
        <taxon>Eukaryota</taxon>
        <taxon>Fungi</taxon>
        <taxon>Dikarya</taxon>
        <taxon>Ascomycota</taxon>
        <taxon>Pezizomycotina</taxon>
        <taxon>Sordariomycetes</taxon>
        <taxon>Sordariomycetidae</taxon>
        <taxon>Diaporthales</taxon>
        <taxon>Diaporthaceae</taxon>
        <taxon>Diaporthe</taxon>
        <taxon>Diaporthe eres species complex</taxon>
    </lineage>
</organism>